<dbReference type="CDD" id="cd10432">
    <property type="entry name" value="BI-1-like_bacterial"/>
    <property type="match status" value="1"/>
</dbReference>
<evidence type="ECO:0000313" key="7">
    <source>
        <dbReference type="EMBL" id="PYF70070.1"/>
    </source>
</evidence>
<evidence type="ECO:0000256" key="5">
    <source>
        <dbReference type="ARBA" id="ARBA00023136"/>
    </source>
</evidence>
<dbReference type="RefSeq" id="WP_110834245.1">
    <property type="nucleotide sequence ID" value="NZ_QKLU01000009.1"/>
</dbReference>
<evidence type="ECO:0000256" key="6">
    <source>
        <dbReference type="RuleBase" id="RU004379"/>
    </source>
</evidence>
<feature type="transmembrane region" description="Helical" evidence="6">
    <location>
        <begin position="71"/>
        <end position="92"/>
    </location>
</feature>
<dbReference type="GO" id="GO:0016020">
    <property type="term" value="C:membrane"/>
    <property type="evidence" value="ECO:0007669"/>
    <property type="project" value="UniProtKB-SubCell"/>
</dbReference>
<gene>
    <name evidence="7" type="ORF">B0O44_109166</name>
</gene>
<dbReference type="PANTHER" id="PTHR23291">
    <property type="entry name" value="BAX INHIBITOR-RELATED"/>
    <property type="match status" value="1"/>
</dbReference>
<feature type="transmembrane region" description="Helical" evidence="6">
    <location>
        <begin position="227"/>
        <end position="250"/>
    </location>
</feature>
<feature type="transmembrane region" description="Helical" evidence="6">
    <location>
        <begin position="184"/>
        <end position="200"/>
    </location>
</feature>
<reference evidence="7 8" key="1">
    <citation type="submission" date="2018-06" db="EMBL/GenBank/DDBJ databases">
        <title>Genomic Encyclopedia of Archaeal and Bacterial Type Strains, Phase II (KMG-II): from individual species to whole genera.</title>
        <authorList>
            <person name="Goeker M."/>
        </authorList>
    </citation>
    <scope>NUCLEOTIDE SEQUENCE [LARGE SCALE GENOMIC DNA]</scope>
    <source>
        <strain evidence="7 8">DSM 27372</strain>
    </source>
</reference>
<dbReference type="AlphaFoldDB" id="A0A318UC62"/>
<feature type="transmembrane region" description="Helical" evidence="6">
    <location>
        <begin position="31"/>
        <end position="50"/>
    </location>
</feature>
<keyword evidence="3 6" id="KW-0812">Transmembrane</keyword>
<name>A0A318UC62_9SPHI</name>
<evidence type="ECO:0008006" key="9">
    <source>
        <dbReference type="Google" id="ProtNLM"/>
    </source>
</evidence>
<keyword evidence="5 6" id="KW-0472">Membrane</keyword>
<evidence type="ECO:0000256" key="4">
    <source>
        <dbReference type="ARBA" id="ARBA00022989"/>
    </source>
</evidence>
<evidence type="ECO:0000256" key="3">
    <source>
        <dbReference type="ARBA" id="ARBA00022692"/>
    </source>
</evidence>
<evidence type="ECO:0000313" key="8">
    <source>
        <dbReference type="Proteomes" id="UP000248198"/>
    </source>
</evidence>
<dbReference type="PANTHER" id="PTHR23291:SF50">
    <property type="entry name" value="PROTEIN LIFEGUARD 4"/>
    <property type="match status" value="1"/>
</dbReference>
<protein>
    <recommendedName>
        <fullName evidence="9">Modulator of FtsH protease</fullName>
    </recommendedName>
</protein>
<evidence type="ECO:0000256" key="1">
    <source>
        <dbReference type="ARBA" id="ARBA00004141"/>
    </source>
</evidence>
<organism evidence="7 8">
    <name type="scientific">Pedobacter nutrimenti</name>
    <dbReference type="NCBI Taxonomy" id="1241337"/>
    <lineage>
        <taxon>Bacteria</taxon>
        <taxon>Pseudomonadati</taxon>
        <taxon>Bacteroidota</taxon>
        <taxon>Sphingobacteriia</taxon>
        <taxon>Sphingobacteriales</taxon>
        <taxon>Sphingobacteriaceae</taxon>
        <taxon>Pedobacter</taxon>
    </lineage>
</organism>
<dbReference type="Proteomes" id="UP000248198">
    <property type="component" value="Unassembled WGS sequence"/>
</dbReference>
<evidence type="ECO:0000256" key="2">
    <source>
        <dbReference type="ARBA" id="ARBA00010350"/>
    </source>
</evidence>
<dbReference type="OrthoDB" id="9793828at2"/>
<keyword evidence="4 6" id="KW-1133">Transmembrane helix</keyword>
<comment type="similarity">
    <text evidence="2 6">Belongs to the BI1 family.</text>
</comment>
<feature type="transmembrane region" description="Helical" evidence="6">
    <location>
        <begin position="159"/>
        <end position="177"/>
    </location>
</feature>
<proteinExistence type="inferred from homology"/>
<comment type="caution">
    <text evidence="7">The sequence shown here is derived from an EMBL/GenBank/DDBJ whole genome shotgun (WGS) entry which is preliminary data.</text>
</comment>
<keyword evidence="8" id="KW-1185">Reference proteome</keyword>
<dbReference type="EMBL" id="QKLU01000009">
    <property type="protein sequence ID" value="PYF70070.1"/>
    <property type="molecule type" value="Genomic_DNA"/>
</dbReference>
<accession>A0A318UC62</accession>
<dbReference type="InterPro" id="IPR006214">
    <property type="entry name" value="Bax_inhibitor_1-related"/>
</dbReference>
<feature type="transmembrane region" description="Helical" evidence="6">
    <location>
        <begin position="98"/>
        <end position="121"/>
    </location>
</feature>
<sequence>MDNNNNYNWAQQSVFTQEQTGGVAKKFFANVFLWMFVALGVSTLAALFMANSPAALSYLVNAPTETSRGGLSMLGYIAMFSPLALVLLMSAGLSRLSYGALVGVFVLYSVLTGISLSFILLIYTAGSVVACFAAAAGIFGIMAFLGYTTNTDLTKFGPILMVGVIGLVIASLINMFLKSPGFDYIMSFVGVAIFTALTAYDVQKLKRIGAGIEENGDQIVATDAKKLAIMGALSLYLDFINIFLFLLRIFGSRK</sequence>
<feature type="transmembrane region" description="Helical" evidence="6">
    <location>
        <begin position="128"/>
        <end position="147"/>
    </location>
</feature>
<dbReference type="Pfam" id="PF01027">
    <property type="entry name" value="Bax1-I"/>
    <property type="match status" value="1"/>
</dbReference>
<comment type="subcellular location">
    <subcellularLocation>
        <location evidence="1">Membrane</location>
        <topology evidence="1">Multi-pass membrane protein</topology>
    </subcellularLocation>
</comment>